<name>A0A4V3ERX1_9FLAO</name>
<gene>
    <name evidence="2" type="ORF">CLV90_1113</name>
</gene>
<reference evidence="2 3" key="1">
    <citation type="submission" date="2019-03" db="EMBL/GenBank/DDBJ databases">
        <title>Genomic Encyclopedia of Archaeal and Bacterial Type Strains, Phase II (KMG-II): from individual species to whole genera.</title>
        <authorList>
            <person name="Goeker M."/>
        </authorList>
    </citation>
    <scope>NUCLEOTIDE SEQUENCE [LARGE SCALE GENOMIC DNA]</scope>
    <source>
        <strain evidence="2 3">DSM 25233</strain>
    </source>
</reference>
<evidence type="ECO:0000313" key="3">
    <source>
        <dbReference type="Proteomes" id="UP000294749"/>
    </source>
</evidence>
<organism evidence="2 3">
    <name type="scientific">Maribacter spongiicola</name>
    <dbReference type="NCBI Taxonomy" id="1206753"/>
    <lineage>
        <taxon>Bacteria</taxon>
        <taxon>Pseudomonadati</taxon>
        <taxon>Bacteroidota</taxon>
        <taxon>Flavobacteriia</taxon>
        <taxon>Flavobacteriales</taxon>
        <taxon>Flavobacteriaceae</taxon>
        <taxon>Maribacter</taxon>
    </lineage>
</organism>
<dbReference type="Pfam" id="PF01381">
    <property type="entry name" value="HTH_3"/>
    <property type="match status" value="1"/>
</dbReference>
<keyword evidence="3" id="KW-1185">Reference proteome</keyword>
<dbReference type="InterPro" id="IPR010982">
    <property type="entry name" value="Lambda_DNA-bd_dom_sf"/>
</dbReference>
<sequence>MGSQLHNDLLLLQISAVLKKIRHSRGLTQEDVYNDTGIHISRMEAGHVNFTITTLQRLCEYFEVSLVDFFKNVQKHGRT</sequence>
<dbReference type="InterPro" id="IPR001387">
    <property type="entry name" value="Cro/C1-type_HTH"/>
</dbReference>
<evidence type="ECO:0000313" key="2">
    <source>
        <dbReference type="EMBL" id="TDT47043.1"/>
    </source>
</evidence>
<dbReference type="RefSeq" id="WP_133686463.1">
    <property type="nucleotide sequence ID" value="NZ_SOAY01000010.1"/>
</dbReference>
<dbReference type="Gene3D" id="1.10.260.40">
    <property type="entry name" value="lambda repressor-like DNA-binding domains"/>
    <property type="match status" value="1"/>
</dbReference>
<proteinExistence type="predicted"/>
<dbReference type="AlphaFoldDB" id="A0A4V3ERX1"/>
<dbReference type="CDD" id="cd00093">
    <property type="entry name" value="HTH_XRE"/>
    <property type="match status" value="1"/>
</dbReference>
<dbReference type="PROSITE" id="PS50943">
    <property type="entry name" value="HTH_CROC1"/>
    <property type="match status" value="1"/>
</dbReference>
<dbReference type="EMBL" id="SOAY01000010">
    <property type="protein sequence ID" value="TDT47043.1"/>
    <property type="molecule type" value="Genomic_DNA"/>
</dbReference>
<comment type="caution">
    <text evidence="2">The sequence shown here is derived from an EMBL/GenBank/DDBJ whole genome shotgun (WGS) entry which is preliminary data.</text>
</comment>
<dbReference type="SMART" id="SM00530">
    <property type="entry name" value="HTH_XRE"/>
    <property type="match status" value="1"/>
</dbReference>
<dbReference type="GO" id="GO:0003677">
    <property type="term" value="F:DNA binding"/>
    <property type="evidence" value="ECO:0007669"/>
    <property type="project" value="InterPro"/>
</dbReference>
<dbReference type="OrthoDB" id="1446437at2"/>
<evidence type="ECO:0000259" key="1">
    <source>
        <dbReference type="PROSITE" id="PS50943"/>
    </source>
</evidence>
<protein>
    <submittedName>
        <fullName evidence="2">Helix-turn-helix protein</fullName>
    </submittedName>
</protein>
<dbReference type="SUPFAM" id="SSF47413">
    <property type="entry name" value="lambda repressor-like DNA-binding domains"/>
    <property type="match status" value="1"/>
</dbReference>
<feature type="domain" description="HTH cro/C1-type" evidence="1">
    <location>
        <begin position="18"/>
        <end position="69"/>
    </location>
</feature>
<accession>A0A4V3ERX1</accession>
<dbReference type="Proteomes" id="UP000294749">
    <property type="component" value="Unassembled WGS sequence"/>
</dbReference>